<evidence type="ECO:0008006" key="4">
    <source>
        <dbReference type="Google" id="ProtNLM"/>
    </source>
</evidence>
<keyword evidence="3" id="KW-1185">Reference proteome</keyword>
<name>A0A4R0RKK6_9APHY</name>
<dbReference type="OrthoDB" id="185373at2759"/>
<sequence length="800" mass="87214">MGAGRMDWRTGALRSEVEGAEASRTDRELQSGERTHGPVNATADIDWSKVANMSARHLKMLIEAAAKHGRPEYLDSIIQHVLTDYASEDRFEVLSALLALSTLDGGKLLSKKKLRTLVQDLQSSNKLSLSDIPKHVLLGAATATLSSPVDRSADFPLIVALWPHILPHCVAPGTHDKDRLPAHPAWILIAFTHRLMILDCRVQALECLKILMANHVVPERASRAVSLSVTDFEIVTTTILANACTERGWFLQALSLFTDLLDKRGAVQEHTFHLGLLVVSALLHSSDPRRLQASARTLSRLLTSSVHVLGKGAALQKVLAAFYKQAQTPEDAPTVETIYALTTLPSIRAHHTFPPPRGPTLLSLFLHICETSQNTKLARLLAQQIADEVEDVEIPFNDRDRLIAAIASAGFAGPARALWERFAVREGARRVLGSAKTMMRLVSLFTNLARRRPYNGSEPPAAADDMHGQDSLSDVGLQADVGDEIAIGIKMFTEALELRQSNLKRAPPDSAAAAAISSISVASPYIDDPIPNPIPVPSDATHPHAQDLYAFAHRVIAAFHHAKQPLHLAHHFDLNALARAYFLLSAHTLGFRVLLTIARHQPHGLDIHDANVALSAIARCDATRAAEMLGRMAATGLDPDAVSFGTVIHYALVQENVSLAKTLLARARERRLQLSYQTIGALLHRCAKGFSGTNTTTTTSTTKAKEDLDLVLALVAACNPAPSARMGLDCVATAVRADDPVRAVAFWRLLVKDKMGWKKREHVEARRRVAESIRCHVASRSLGEGEALKMLAELREGVVR</sequence>
<dbReference type="STRING" id="92696.A0A4R0RKK6"/>
<dbReference type="Gene3D" id="1.25.40.10">
    <property type="entry name" value="Tetratricopeptide repeat domain"/>
    <property type="match status" value="1"/>
</dbReference>
<evidence type="ECO:0000313" key="2">
    <source>
        <dbReference type="EMBL" id="TCD69021.1"/>
    </source>
</evidence>
<gene>
    <name evidence="2" type="ORF">EIP91_009084</name>
</gene>
<dbReference type="AlphaFoldDB" id="A0A4R0RKK6"/>
<evidence type="ECO:0000256" key="1">
    <source>
        <dbReference type="SAM" id="MobiDB-lite"/>
    </source>
</evidence>
<evidence type="ECO:0000313" key="3">
    <source>
        <dbReference type="Proteomes" id="UP000292702"/>
    </source>
</evidence>
<reference evidence="2 3" key="1">
    <citation type="submission" date="2018-11" db="EMBL/GenBank/DDBJ databases">
        <title>Genome assembly of Steccherinum ochraceum LE-BIN_3174, the white-rot fungus of the Steccherinaceae family (The Residual Polyporoid clade, Polyporales, Basidiomycota).</title>
        <authorList>
            <person name="Fedorova T.V."/>
            <person name="Glazunova O.A."/>
            <person name="Landesman E.O."/>
            <person name="Moiseenko K.V."/>
            <person name="Psurtseva N.V."/>
            <person name="Savinova O.S."/>
            <person name="Shakhova N.V."/>
            <person name="Tyazhelova T.V."/>
            <person name="Vasina D.V."/>
        </authorList>
    </citation>
    <scope>NUCLEOTIDE SEQUENCE [LARGE SCALE GENOMIC DNA]</scope>
    <source>
        <strain evidence="2 3">LE-BIN_3174</strain>
    </source>
</reference>
<feature type="region of interest" description="Disordered" evidence="1">
    <location>
        <begin position="15"/>
        <end position="40"/>
    </location>
</feature>
<comment type="caution">
    <text evidence="2">The sequence shown here is derived from an EMBL/GenBank/DDBJ whole genome shotgun (WGS) entry which is preliminary data.</text>
</comment>
<protein>
    <recommendedName>
        <fullName evidence="4">Pentacotripeptide-repeat region of PRORP domain-containing protein</fullName>
    </recommendedName>
</protein>
<dbReference type="EMBL" id="RWJN01000051">
    <property type="protein sequence ID" value="TCD69021.1"/>
    <property type="molecule type" value="Genomic_DNA"/>
</dbReference>
<organism evidence="2 3">
    <name type="scientific">Steccherinum ochraceum</name>
    <dbReference type="NCBI Taxonomy" id="92696"/>
    <lineage>
        <taxon>Eukaryota</taxon>
        <taxon>Fungi</taxon>
        <taxon>Dikarya</taxon>
        <taxon>Basidiomycota</taxon>
        <taxon>Agaricomycotina</taxon>
        <taxon>Agaricomycetes</taxon>
        <taxon>Polyporales</taxon>
        <taxon>Steccherinaceae</taxon>
        <taxon>Steccherinum</taxon>
    </lineage>
</organism>
<accession>A0A4R0RKK6</accession>
<dbReference type="InterPro" id="IPR016024">
    <property type="entry name" value="ARM-type_fold"/>
</dbReference>
<proteinExistence type="predicted"/>
<dbReference type="InterPro" id="IPR011990">
    <property type="entry name" value="TPR-like_helical_dom_sf"/>
</dbReference>
<dbReference type="Proteomes" id="UP000292702">
    <property type="component" value="Unassembled WGS sequence"/>
</dbReference>
<feature type="compositionally biased region" description="Basic and acidic residues" evidence="1">
    <location>
        <begin position="15"/>
        <end position="36"/>
    </location>
</feature>
<dbReference type="SUPFAM" id="SSF48371">
    <property type="entry name" value="ARM repeat"/>
    <property type="match status" value="1"/>
</dbReference>